<dbReference type="OrthoDB" id="1606438at2759"/>
<dbReference type="AlphaFoldDB" id="E3R0K3"/>
<keyword evidence="1" id="KW-1133">Transmembrane helix</keyword>
<keyword evidence="3" id="KW-1185">Reference proteome</keyword>
<dbReference type="GeneID" id="24417150"/>
<dbReference type="Proteomes" id="UP000008782">
    <property type="component" value="Unassembled WGS sequence"/>
</dbReference>
<evidence type="ECO:0000313" key="3">
    <source>
        <dbReference type="Proteomes" id="UP000008782"/>
    </source>
</evidence>
<dbReference type="HOGENOM" id="CLU_2049530_0_0_1"/>
<feature type="transmembrane region" description="Helical" evidence="1">
    <location>
        <begin position="86"/>
        <end position="111"/>
    </location>
</feature>
<dbReference type="EMBL" id="GG697452">
    <property type="protein sequence ID" value="EFQ36641.1"/>
    <property type="molecule type" value="Genomic_DNA"/>
</dbReference>
<organism evidence="3">
    <name type="scientific">Colletotrichum graminicola (strain M1.001 / M2 / FGSC 10212)</name>
    <name type="common">Maize anthracnose fungus</name>
    <name type="synonym">Glomerella graminicola</name>
    <dbReference type="NCBI Taxonomy" id="645133"/>
    <lineage>
        <taxon>Eukaryota</taxon>
        <taxon>Fungi</taxon>
        <taxon>Dikarya</taxon>
        <taxon>Ascomycota</taxon>
        <taxon>Pezizomycotina</taxon>
        <taxon>Sordariomycetes</taxon>
        <taxon>Hypocreomycetidae</taxon>
        <taxon>Glomerellales</taxon>
        <taxon>Glomerellaceae</taxon>
        <taxon>Colletotrichum</taxon>
        <taxon>Colletotrichum graminicola species complex</taxon>
    </lineage>
</organism>
<keyword evidence="1" id="KW-0812">Transmembrane</keyword>
<proteinExistence type="predicted"/>
<sequence>MGSTGHSELLRLAESVLQATTTIVHHLQDTNQQEPSFDQNSVAIQGSDGSEAARILLNDAARSLTRLVNGPVNEFRSFFMTQYDLAAWQAALEFGLFGHVPLMIIMMMILFNARYVHLVA</sequence>
<reference evidence="3" key="1">
    <citation type="journal article" date="2012" name="Nat. Genet.">
        <title>Lifestyle transitions in plant pathogenic Colletotrichum fungi deciphered by genome and transcriptome analyses.</title>
        <authorList>
            <person name="O'Connell R.J."/>
            <person name="Thon M.R."/>
            <person name="Hacquard S."/>
            <person name="Amyotte S.G."/>
            <person name="Kleemann J."/>
            <person name="Torres M.F."/>
            <person name="Damm U."/>
            <person name="Buiate E.A."/>
            <person name="Epstein L."/>
            <person name="Alkan N."/>
            <person name="Altmueller J."/>
            <person name="Alvarado-Balderrama L."/>
            <person name="Bauser C.A."/>
            <person name="Becker C."/>
            <person name="Birren B.W."/>
            <person name="Chen Z."/>
            <person name="Choi J."/>
            <person name="Crouch J.A."/>
            <person name="Duvick J.P."/>
            <person name="Farman M.A."/>
            <person name="Gan P."/>
            <person name="Heiman D."/>
            <person name="Henrissat B."/>
            <person name="Howard R.J."/>
            <person name="Kabbage M."/>
            <person name="Koch C."/>
            <person name="Kracher B."/>
            <person name="Kubo Y."/>
            <person name="Law A.D."/>
            <person name="Lebrun M.-H."/>
            <person name="Lee Y.-H."/>
            <person name="Miyara I."/>
            <person name="Moore N."/>
            <person name="Neumann U."/>
            <person name="Nordstroem K."/>
            <person name="Panaccione D.G."/>
            <person name="Panstruga R."/>
            <person name="Place M."/>
            <person name="Proctor R.H."/>
            <person name="Prusky D."/>
            <person name="Rech G."/>
            <person name="Reinhardt R."/>
            <person name="Rollins J.A."/>
            <person name="Rounsley S."/>
            <person name="Schardl C.L."/>
            <person name="Schwartz D.C."/>
            <person name="Shenoy N."/>
            <person name="Shirasu K."/>
            <person name="Sikhakolli U.R."/>
            <person name="Stueber K."/>
            <person name="Sukno S.A."/>
            <person name="Sweigard J.A."/>
            <person name="Takano Y."/>
            <person name="Takahara H."/>
            <person name="Trail F."/>
            <person name="van der Does H.C."/>
            <person name="Voll L.M."/>
            <person name="Will I."/>
            <person name="Young S."/>
            <person name="Zeng Q."/>
            <person name="Zhang J."/>
            <person name="Zhou S."/>
            <person name="Dickman M.B."/>
            <person name="Schulze-Lefert P."/>
            <person name="Ver Loren van Themaat E."/>
            <person name="Ma L.-J."/>
            <person name="Vaillancourt L.J."/>
        </authorList>
    </citation>
    <scope>NUCLEOTIDE SEQUENCE [LARGE SCALE GENOMIC DNA]</scope>
    <source>
        <strain evidence="3">M1.001 / M2 / FGSC 10212</strain>
    </source>
</reference>
<name>E3R0K3_COLGM</name>
<evidence type="ECO:0000313" key="2">
    <source>
        <dbReference type="EMBL" id="EFQ36641.1"/>
    </source>
</evidence>
<gene>
    <name evidence="2" type="ORF">GLRG_11786</name>
</gene>
<dbReference type="RefSeq" id="XP_008100661.1">
    <property type="nucleotide sequence ID" value="XM_008102470.1"/>
</dbReference>
<accession>E3R0K3</accession>
<dbReference type="VEuPathDB" id="FungiDB:GLRG_11786"/>
<keyword evidence="1" id="KW-0472">Membrane</keyword>
<evidence type="ECO:0000256" key="1">
    <source>
        <dbReference type="SAM" id="Phobius"/>
    </source>
</evidence>
<protein>
    <submittedName>
        <fullName evidence="2">Uncharacterized protein</fullName>
    </submittedName>
</protein>